<dbReference type="Proteomes" id="UP000305948">
    <property type="component" value="Unassembled WGS sequence"/>
</dbReference>
<protein>
    <recommendedName>
        <fullName evidence="4">Retrotransposon Copia-like N-terminal domain-containing protein</fullName>
    </recommendedName>
</protein>
<dbReference type="AlphaFoldDB" id="A0A5C3N5I1"/>
<feature type="compositionally biased region" description="Polar residues" evidence="1">
    <location>
        <begin position="1"/>
        <end position="20"/>
    </location>
</feature>
<evidence type="ECO:0000313" key="2">
    <source>
        <dbReference type="EMBL" id="TFK51398.1"/>
    </source>
</evidence>
<reference evidence="2 3" key="1">
    <citation type="journal article" date="2019" name="Nat. Ecol. Evol.">
        <title>Megaphylogeny resolves global patterns of mushroom evolution.</title>
        <authorList>
            <person name="Varga T."/>
            <person name="Krizsan K."/>
            <person name="Foldi C."/>
            <person name="Dima B."/>
            <person name="Sanchez-Garcia M."/>
            <person name="Sanchez-Ramirez S."/>
            <person name="Szollosi G.J."/>
            <person name="Szarkandi J.G."/>
            <person name="Papp V."/>
            <person name="Albert L."/>
            <person name="Andreopoulos W."/>
            <person name="Angelini C."/>
            <person name="Antonin V."/>
            <person name="Barry K.W."/>
            <person name="Bougher N.L."/>
            <person name="Buchanan P."/>
            <person name="Buyck B."/>
            <person name="Bense V."/>
            <person name="Catcheside P."/>
            <person name="Chovatia M."/>
            <person name="Cooper J."/>
            <person name="Damon W."/>
            <person name="Desjardin D."/>
            <person name="Finy P."/>
            <person name="Geml J."/>
            <person name="Haridas S."/>
            <person name="Hughes K."/>
            <person name="Justo A."/>
            <person name="Karasinski D."/>
            <person name="Kautmanova I."/>
            <person name="Kiss B."/>
            <person name="Kocsube S."/>
            <person name="Kotiranta H."/>
            <person name="LaButti K.M."/>
            <person name="Lechner B.E."/>
            <person name="Liimatainen K."/>
            <person name="Lipzen A."/>
            <person name="Lukacs Z."/>
            <person name="Mihaltcheva S."/>
            <person name="Morgado L.N."/>
            <person name="Niskanen T."/>
            <person name="Noordeloos M.E."/>
            <person name="Ohm R.A."/>
            <person name="Ortiz-Santana B."/>
            <person name="Ovrebo C."/>
            <person name="Racz N."/>
            <person name="Riley R."/>
            <person name="Savchenko A."/>
            <person name="Shiryaev A."/>
            <person name="Soop K."/>
            <person name="Spirin V."/>
            <person name="Szebenyi C."/>
            <person name="Tomsovsky M."/>
            <person name="Tulloss R.E."/>
            <person name="Uehling J."/>
            <person name="Grigoriev I.V."/>
            <person name="Vagvolgyi C."/>
            <person name="Papp T."/>
            <person name="Martin F.M."/>
            <person name="Miettinen O."/>
            <person name="Hibbett D.S."/>
            <person name="Nagy L.G."/>
        </authorList>
    </citation>
    <scope>NUCLEOTIDE SEQUENCE [LARGE SCALE GENOMIC DNA]</scope>
    <source>
        <strain evidence="2 3">OMC1185</strain>
    </source>
</reference>
<dbReference type="EMBL" id="ML213511">
    <property type="protein sequence ID" value="TFK51398.1"/>
    <property type="molecule type" value="Genomic_DNA"/>
</dbReference>
<feature type="region of interest" description="Disordered" evidence="1">
    <location>
        <begin position="1"/>
        <end position="36"/>
    </location>
</feature>
<proteinExistence type="predicted"/>
<accession>A0A5C3N5I1</accession>
<dbReference type="OrthoDB" id="3740850at2759"/>
<keyword evidence="3" id="KW-1185">Reference proteome</keyword>
<name>A0A5C3N5I1_9AGAM</name>
<organism evidence="2 3">
    <name type="scientific">Heliocybe sulcata</name>
    <dbReference type="NCBI Taxonomy" id="5364"/>
    <lineage>
        <taxon>Eukaryota</taxon>
        <taxon>Fungi</taxon>
        <taxon>Dikarya</taxon>
        <taxon>Basidiomycota</taxon>
        <taxon>Agaricomycotina</taxon>
        <taxon>Agaricomycetes</taxon>
        <taxon>Gloeophyllales</taxon>
        <taxon>Gloeophyllaceae</taxon>
        <taxon>Heliocybe</taxon>
    </lineage>
</organism>
<sequence length="143" mass="15763">MSGGQTSRPITLETTPSVGDTPTPRVSPHPSPTPSITTMPDVWSIPQNMGLMLPNMTTDCLADENGYYAWSIHIQAAFRYAGVWRVVSGEEARPVDVGADDWDRKNQVVIGWIFNTIDNKLLPKFGGSSTAERHEHRTKPAQT</sequence>
<evidence type="ECO:0000313" key="3">
    <source>
        <dbReference type="Proteomes" id="UP000305948"/>
    </source>
</evidence>
<gene>
    <name evidence="2" type="ORF">OE88DRAFT_1659397</name>
</gene>
<evidence type="ECO:0008006" key="4">
    <source>
        <dbReference type="Google" id="ProtNLM"/>
    </source>
</evidence>
<evidence type="ECO:0000256" key="1">
    <source>
        <dbReference type="SAM" id="MobiDB-lite"/>
    </source>
</evidence>